<dbReference type="InterPro" id="IPR001240">
    <property type="entry name" value="PRAI_dom"/>
</dbReference>
<evidence type="ECO:0000256" key="4">
    <source>
        <dbReference type="ARBA" id="ARBA00022272"/>
    </source>
</evidence>
<gene>
    <name evidence="9" type="primary">trpF</name>
    <name evidence="11" type="ORF">H6G24_21915</name>
</gene>
<comment type="catalytic activity">
    <reaction evidence="1 9">
        <text>N-(5-phospho-beta-D-ribosyl)anthranilate = 1-(2-carboxyphenylamino)-1-deoxy-D-ribulose 5-phosphate</text>
        <dbReference type="Rhea" id="RHEA:21540"/>
        <dbReference type="ChEBI" id="CHEBI:18277"/>
        <dbReference type="ChEBI" id="CHEBI:58613"/>
        <dbReference type="EC" id="5.3.1.24"/>
    </reaction>
</comment>
<dbReference type="InterPro" id="IPR011060">
    <property type="entry name" value="RibuloseP-bd_barrel"/>
</dbReference>
<evidence type="ECO:0000256" key="1">
    <source>
        <dbReference type="ARBA" id="ARBA00001164"/>
    </source>
</evidence>
<evidence type="ECO:0000259" key="10">
    <source>
        <dbReference type="Pfam" id="PF00697"/>
    </source>
</evidence>
<keyword evidence="5 9" id="KW-0028">Amino-acid biosynthesis</keyword>
<evidence type="ECO:0000256" key="3">
    <source>
        <dbReference type="ARBA" id="ARBA00012572"/>
    </source>
</evidence>
<name>A0ABR8AGI2_9CYAN</name>
<proteinExistence type="inferred from homology"/>
<dbReference type="InterPro" id="IPR013785">
    <property type="entry name" value="Aldolase_TIM"/>
</dbReference>
<dbReference type="InterPro" id="IPR044643">
    <property type="entry name" value="TrpF_fam"/>
</dbReference>
<dbReference type="Gene3D" id="3.20.20.70">
    <property type="entry name" value="Aldolase class I"/>
    <property type="match status" value="1"/>
</dbReference>
<keyword evidence="12" id="KW-1185">Reference proteome</keyword>
<accession>A0ABR8AGI2</accession>
<comment type="caution">
    <text evidence="11">The sequence shown here is derived from an EMBL/GenBank/DDBJ whole genome shotgun (WGS) entry which is preliminary data.</text>
</comment>
<evidence type="ECO:0000256" key="2">
    <source>
        <dbReference type="ARBA" id="ARBA00004664"/>
    </source>
</evidence>
<protein>
    <recommendedName>
        <fullName evidence="4 9">N-(5'-phosphoribosyl)anthranilate isomerase</fullName>
        <shortName evidence="9">PRAI</shortName>
        <ecNumber evidence="3 9">5.3.1.24</ecNumber>
    </recommendedName>
</protein>
<dbReference type="Pfam" id="PF00697">
    <property type="entry name" value="PRAI"/>
    <property type="match status" value="1"/>
</dbReference>
<keyword evidence="7 9" id="KW-0057">Aromatic amino acid biosynthesis</keyword>
<dbReference type="NCBIfam" id="NF002298">
    <property type="entry name" value="PRK01222.1-4"/>
    <property type="match status" value="1"/>
</dbReference>
<dbReference type="EC" id="5.3.1.24" evidence="3 9"/>
<evidence type="ECO:0000256" key="8">
    <source>
        <dbReference type="ARBA" id="ARBA00023235"/>
    </source>
</evidence>
<dbReference type="PANTHER" id="PTHR42894">
    <property type="entry name" value="N-(5'-PHOSPHORIBOSYL)ANTHRANILATE ISOMERASE"/>
    <property type="match status" value="1"/>
</dbReference>
<evidence type="ECO:0000256" key="6">
    <source>
        <dbReference type="ARBA" id="ARBA00022822"/>
    </source>
</evidence>
<dbReference type="EMBL" id="JACJQH010000037">
    <property type="protein sequence ID" value="MBD2198131.1"/>
    <property type="molecule type" value="Genomic_DNA"/>
</dbReference>
<keyword evidence="6 9" id="KW-0822">Tryptophan biosynthesis</keyword>
<dbReference type="Proteomes" id="UP000658514">
    <property type="component" value="Unassembled WGS sequence"/>
</dbReference>
<sequence length="212" mass="23036">MRVKICGITQPQQSVAIASLGATALGFICVPTSPRYVTIAQIQAAIAPLPKNIDKIGVFANTSIALIEQTVVESGLTSVQLHGNELPEFCLELRQALPGVEIIKAFRVRSREHLQQVAEYSNYIDTLLLDAYHPQQLGGTGQTLDWTMLQQFSPSSPWFLAGGLTPDNILDALSMIRPDGIDLSSGVENAPGDKDLHRVARLFANLRMKSEG</sequence>
<dbReference type="GO" id="GO:0004640">
    <property type="term" value="F:phosphoribosylanthranilate isomerase activity"/>
    <property type="evidence" value="ECO:0007669"/>
    <property type="project" value="UniProtKB-EC"/>
</dbReference>
<comment type="pathway">
    <text evidence="2 9">Amino-acid biosynthesis; L-tryptophan biosynthesis; L-tryptophan from chorismate: step 3/5.</text>
</comment>
<evidence type="ECO:0000256" key="9">
    <source>
        <dbReference type="HAMAP-Rule" id="MF_00135"/>
    </source>
</evidence>
<organism evidence="11 12">
    <name type="scientific">Calothrix parietina FACHB-288</name>
    <dbReference type="NCBI Taxonomy" id="2692896"/>
    <lineage>
        <taxon>Bacteria</taxon>
        <taxon>Bacillati</taxon>
        <taxon>Cyanobacteriota</taxon>
        <taxon>Cyanophyceae</taxon>
        <taxon>Nostocales</taxon>
        <taxon>Calotrichaceae</taxon>
        <taxon>Calothrix</taxon>
    </lineage>
</organism>
<evidence type="ECO:0000313" key="11">
    <source>
        <dbReference type="EMBL" id="MBD2198131.1"/>
    </source>
</evidence>
<dbReference type="HAMAP" id="MF_00135">
    <property type="entry name" value="PRAI"/>
    <property type="match status" value="1"/>
</dbReference>
<dbReference type="RefSeq" id="WP_190551948.1">
    <property type="nucleotide sequence ID" value="NZ_CAWPNO010000070.1"/>
</dbReference>
<dbReference type="CDD" id="cd00405">
    <property type="entry name" value="PRAI"/>
    <property type="match status" value="1"/>
</dbReference>
<keyword evidence="8 9" id="KW-0413">Isomerase</keyword>
<evidence type="ECO:0000256" key="7">
    <source>
        <dbReference type="ARBA" id="ARBA00023141"/>
    </source>
</evidence>
<comment type="similarity">
    <text evidence="9">Belongs to the TrpF family.</text>
</comment>
<dbReference type="PANTHER" id="PTHR42894:SF1">
    <property type="entry name" value="N-(5'-PHOSPHORIBOSYL)ANTHRANILATE ISOMERASE"/>
    <property type="match status" value="1"/>
</dbReference>
<feature type="domain" description="N-(5'phosphoribosyl) anthranilate isomerase (PRAI)" evidence="10">
    <location>
        <begin position="3"/>
        <end position="203"/>
    </location>
</feature>
<evidence type="ECO:0000313" key="12">
    <source>
        <dbReference type="Proteomes" id="UP000658514"/>
    </source>
</evidence>
<reference evidence="11 12" key="1">
    <citation type="journal article" date="2020" name="ISME J.">
        <title>Comparative genomics reveals insights into cyanobacterial evolution and habitat adaptation.</title>
        <authorList>
            <person name="Chen M.Y."/>
            <person name="Teng W.K."/>
            <person name="Zhao L."/>
            <person name="Hu C.X."/>
            <person name="Zhou Y.K."/>
            <person name="Han B.P."/>
            <person name="Song L.R."/>
            <person name="Shu W.S."/>
        </authorList>
    </citation>
    <scope>NUCLEOTIDE SEQUENCE [LARGE SCALE GENOMIC DNA]</scope>
    <source>
        <strain evidence="11 12">FACHB-288</strain>
    </source>
</reference>
<dbReference type="SUPFAM" id="SSF51366">
    <property type="entry name" value="Ribulose-phoshate binding barrel"/>
    <property type="match status" value="1"/>
</dbReference>
<evidence type="ECO:0000256" key="5">
    <source>
        <dbReference type="ARBA" id="ARBA00022605"/>
    </source>
</evidence>